<sequence>MVDVFAADINHLHSPMYTNFGLLNAPCVHHNVGGRPPPWMSDCARQKEVELCKTRTTEDIVYPSQRIGLMPANYINE</sequence>
<protein>
    <submittedName>
        <fullName evidence="1">Uncharacterized protein</fullName>
    </submittedName>
</protein>
<name>A0A0D8Y6Z4_DICVI</name>
<organism evidence="1 2">
    <name type="scientific">Dictyocaulus viviparus</name>
    <name type="common">Bovine lungworm</name>
    <dbReference type="NCBI Taxonomy" id="29172"/>
    <lineage>
        <taxon>Eukaryota</taxon>
        <taxon>Metazoa</taxon>
        <taxon>Ecdysozoa</taxon>
        <taxon>Nematoda</taxon>
        <taxon>Chromadorea</taxon>
        <taxon>Rhabditida</taxon>
        <taxon>Rhabditina</taxon>
        <taxon>Rhabditomorpha</taxon>
        <taxon>Strongyloidea</taxon>
        <taxon>Metastrongylidae</taxon>
        <taxon>Dictyocaulus</taxon>
    </lineage>
</organism>
<dbReference type="AlphaFoldDB" id="A0A0D8Y6Z4"/>
<gene>
    <name evidence="1" type="ORF">DICVIV_01863</name>
</gene>
<proteinExistence type="predicted"/>
<evidence type="ECO:0000313" key="2">
    <source>
        <dbReference type="Proteomes" id="UP000053766"/>
    </source>
</evidence>
<reference evidence="1 2" key="1">
    <citation type="submission" date="2013-11" db="EMBL/GenBank/DDBJ databases">
        <title>Draft genome of the bovine lungworm Dictyocaulus viviparus.</title>
        <authorList>
            <person name="Mitreva M."/>
        </authorList>
    </citation>
    <scope>NUCLEOTIDE SEQUENCE [LARGE SCALE GENOMIC DNA]</scope>
    <source>
        <strain evidence="1 2">HannoverDv2000</strain>
    </source>
</reference>
<dbReference type="Proteomes" id="UP000053766">
    <property type="component" value="Unassembled WGS sequence"/>
</dbReference>
<evidence type="ECO:0000313" key="1">
    <source>
        <dbReference type="EMBL" id="KJH51972.1"/>
    </source>
</evidence>
<keyword evidence="2" id="KW-1185">Reference proteome</keyword>
<reference evidence="2" key="2">
    <citation type="journal article" date="2016" name="Sci. Rep.">
        <title>Dictyocaulus viviparus genome, variome and transcriptome elucidate lungworm biology and support future intervention.</title>
        <authorList>
            <person name="McNulty S.N."/>
            <person name="Strube C."/>
            <person name="Rosa B.A."/>
            <person name="Martin J.C."/>
            <person name="Tyagi R."/>
            <person name="Choi Y.J."/>
            <person name="Wang Q."/>
            <person name="Hallsworth Pepin K."/>
            <person name="Zhang X."/>
            <person name="Ozersky P."/>
            <person name="Wilson R.K."/>
            <person name="Sternberg P.W."/>
            <person name="Gasser R.B."/>
            <person name="Mitreva M."/>
        </authorList>
    </citation>
    <scope>NUCLEOTIDE SEQUENCE [LARGE SCALE GENOMIC DNA]</scope>
    <source>
        <strain evidence="2">HannoverDv2000</strain>
    </source>
</reference>
<dbReference type="EMBL" id="KN716173">
    <property type="protein sequence ID" value="KJH51972.1"/>
    <property type="molecule type" value="Genomic_DNA"/>
</dbReference>
<accession>A0A0D8Y6Z4</accession>